<feature type="transmembrane region" description="Helical" evidence="6">
    <location>
        <begin position="140"/>
        <end position="160"/>
    </location>
</feature>
<dbReference type="Proteomes" id="UP000255515">
    <property type="component" value="Unassembled WGS sequence"/>
</dbReference>
<keyword evidence="5 6" id="KW-0472">Membrane</keyword>
<organism evidence="7 8">
    <name type="scientific">Bergeyella zoohelcum</name>
    <dbReference type="NCBI Taxonomy" id="1015"/>
    <lineage>
        <taxon>Bacteria</taxon>
        <taxon>Pseudomonadati</taxon>
        <taxon>Bacteroidota</taxon>
        <taxon>Flavobacteriia</taxon>
        <taxon>Flavobacteriales</taxon>
        <taxon>Weeksellaceae</taxon>
        <taxon>Bergeyella</taxon>
    </lineage>
</organism>
<accession>A0A380ZU00</accession>
<evidence type="ECO:0000256" key="4">
    <source>
        <dbReference type="ARBA" id="ARBA00022989"/>
    </source>
</evidence>
<comment type="subcellular location">
    <subcellularLocation>
        <location evidence="1">Cell membrane</location>
        <topology evidence="1">Multi-pass membrane protein</topology>
    </subcellularLocation>
</comment>
<evidence type="ECO:0000256" key="6">
    <source>
        <dbReference type="SAM" id="Phobius"/>
    </source>
</evidence>
<keyword evidence="4 6" id="KW-1133">Transmembrane helix</keyword>
<evidence type="ECO:0000256" key="1">
    <source>
        <dbReference type="ARBA" id="ARBA00004651"/>
    </source>
</evidence>
<feature type="transmembrane region" description="Helical" evidence="6">
    <location>
        <begin position="220"/>
        <end position="238"/>
    </location>
</feature>
<dbReference type="PANTHER" id="PTHR30294">
    <property type="entry name" value="MEMBRANE COMPONENT OF ABC TRANSPORTER YHHJ-RELATED"/>
    <property type="match status" value="1"/>
</dbReference>
<proteinExistence type="predicted"/>
<dbReference type="GO" id="GO:0140359">
    <property type="term" value="F:ABC-type transporter activity"/>
    <property type="evidence" value="ECO:0007669"/>
    <property type="project" value="InterPro"/>
</dbReference>
<evidence type="ECO:0000256" key="3">
    <source>
        <dbReference type="ARBA" id="ARBA00022692"/>
    </source>
</evidence>
<feature type="transmembrane region" description="Helical" evidence="6">
    <location>
        <begin position="100"/>
        <end position="120"/>
    </location>
</feature>
<evidence type="ECO:0000256" key="5">
    <source>
        <dbReference type="ARBA" id="ARBA00023136"/>
    </source>
</evidence>
<dbReference type="GO" id="GO:0005886">
    <property type="term" value="C:plasma membrane"/>
    <property type="evidence" value="ECO:0007669"/>
    <property type="project" value="UniProtKB-SubCell"/>
</dbReference>
<sequence length="242" mass="26745">MIAIIKKELWTLLGQYMGWFIIAGFSVVSTLFLFFFENDANIFDIGVASLQSFFGLCPWLFMFTIPALTMRTLAEEQQQGTLLTLFSLPLHTSDIVIGKFISVYIVGLLCILPALVYLYTIHILGVPEGNFDGGATLGSFLGLILLLGVFIGIGIFSSALASHQVAAYLLGMAISFVLFFGIQQISSYQLLGSADYFLSEIGLYSHYIAFSRGLIDTKDLAYLLFIILLTIFGSVYVMNQKK</sequence>
<keyword evidence="2" id="KW-1003">Cell membrane</keyword>
<gene>
    <name evidence="7" type="ORF">NCTC11661_01614</name>
</gene>
<dbReference type="PANTHER" id="PTHR30294:SF29">
    <property type="entry name" value="MULTIDRUG ABC TRANSPORTER PERMEASE YBHS-RELATED"/>
    <property type="match status" value="1"/>
</dbReference>
<reference evidence="7 8" key="1">
    <citation type="submission" date="2018-06" db="EMBL/GenBank/DDBJ databases">
        <authorList>
            <consortium name="Pathogen Informatics"/>
            <person name="Doyle S."/>
        </authorList>
    </citation>
    <scope>NUCLEOTIDE SEQUENCE [LARGE SCALE GENOMIC DNA]</scope>
    <source>
        <strain evidence="7 8">NCTC11661</strain>
    </source>
</reference>
<feature type="transmembrane region" description="Helical" evidence="6">
    <location>
        <begin position="12"/>
        <end position="36"/>
    </location>
</feature>
<protein>
    <submittedName>
        <fullName evidence="7">ABC-type transport system involved in multi-copper enzyme maturation, permease component</fullName>
    </submittedName>
</protein>
<dbReference type="InterPro" id="IPR051449">
    <property type="entry name" value="ABC-2_transporter_component"/>
</dbReference>
<feature type="transmembrane region" description="Helical" evidence="6">
    <location>
        <begin position="167"/>
        <end position="186"/>
    </location>
</feature>
<evidence type="ECO:0000313" key="7">
    <source>
        <dbReference type="EMBL" id="SUV52475.1"/>
    </source>
</evidence>
<evidence type="ECO:0000313" key="8">
    <source>
        <dbReference type="Proteomes" id="UP000255515"/>
    </source>
</evidence>
<name>A0A380ZU00_9FLAO</name>
<dbReference type="AlphaFoldDB" id="A0A380ZU00"/>
<dbReference type="RefSeq" id="WP_002665064.1">
    <property type="nucleotide sequence ID" value="NZ_UFTJ01000003.1"/>
</dbReference>
<dbReference type="EMBL" id="UFTJ01000003">
    <property type="protein sequence ID" value="SUV52475.1"/>
    <property type="molecule type" value="Genomic_DNA"/>
</dbReference>
<keyword evidence="3 6" id="KW-0812">Transmembrane</keyword>
<dbReference type="Pfam" id="PF12679">
    <property type="entry name" value="ABC2_membrane_2"/>
    <property type="match status" value="1"/>
</dbReference>
<feature type="transmembrane region" description="Helical" evidence="6">
    <location>
        <begin position="42"/>
        <end position="61"/>
    </location>
</feature>
<evidence type="ECO:0000256" key="2">
    <source>
        <dbReference type="ARBA" id="ARBA00022475"/>
    </source>
</evidence>